<evidence type="ECO:0000256" key="3">
    <source>
        <dbReference type="PROSITE-ProRule" id="PRU00221"/>
    </source>
</evidence>
<keyword evidence="1 3" id="KW-0853">WD repeat</keyword>
<feature type="repeat" description="WD" evidence="3">
    <location>
        <begin position="125"/>
        <end position="149"/>
    </location>
</feature>
<dbReference type="InterPro" id="IPR001680">
    <property type="entry name" value="WD40_rpt"/>
</dbReference>
<evidence type="ECO:0000256" key="1">
    <source>
        <dbReference type="ARBA" id="ARBA00022574"/>
    </source>
</evidence>
<dbReference type="SUPFAM" id="SSF50978">
    <property type="entry name" value="WD40 repeat-like"/>
    <property type="match status" value="1"/>
</dbReference>
<gene>
    <name evidence="4" type="ORF">RFI_35234</name>
</gene>
<accession>X6LKP9</accession>
<name>X6LKP9_RETFI</name>
<proteinExistence type="predicted"/>
<comment type="caution">
    <text evidence="4">The sequence shown here is derived from an EMBL/GenBank/DDBJ whole genome shotgun (WGS) entry which is preliminary data.</text>
</comment>
<dbReference type="Proteomes" id="UP000023152">
    <property type="component" value="Unassembled WGS sequence"/>
</dbReference>
<dbReference type="PROSITE" id="PS50082">
    <property type="entry name" value="WD_REPEATS_2"/>
    <property type="match status" value="1"/>
</dbReference>
<keyword evidence="5" id="KW-1185">Reference proteome</keyword>
<dbReference type="EMBL" id="ASPP01036435">
    <property type="protein sequence ID" value="ETO02204.1"/>
    <property type="molecule type" value="Genomic_DNA"/>
</dbReference>
<dbReference type="InterPro" id="IPR036322">
    <property type="entry name" value="WD40_repeat_dom_sf"/>
</dbReference>
<dbReference type="AlphaFoldDB" id="X6LKP9"/>
<evidence type="ECO:0000256" key="2">
    <source>
        <dbReference type="ARBA" id="ARBA00022737"/>
    </source>
</evidence>
<dbReference type="Gene3D" id="2.130.10.10">
    <property type="entry name" value="YVTN repeat-like/Quinoprotein amine dehydrogenase"/>
    <property type="match status" value="1"/>
</dbReference>
<keyword evidence="2" id="KW-0677">Repeat</keyword>
<dbReference type="PROSITE" id="PS00678">
    <property type="entry name" value="WD_REPEATS_1"/>
    <property type="match status" value="1"/>
</dbReference>
<organism evidence="4 5">
    <name type="scientific">Reticulomyxa filosa</name>
    <dbReference type="NCBI Taxonomy" id="46433"/>
    <lineage>
        <taxon>Eukaryota</taxon>
        <taxon>Sar</taxon>
        <taxon>Rhizaria</taxon>
        <taxon>Retaria</taxon>
        <taxon>Foraminifera</taxon>
        <taxon>Monothalamids</taxon>
        <taxon>Reticulomyxidae</taxon>
        <taxon>Reticulomyxa</taxon>
    </lineage>
</organism>
<dbReference type="InterPro" id="IPR015943">
    <property type="entry name" value="WD40/YVTN_repeat-like_dom_sf"/>
</dbReference>
<dbReference type="Pfam" id="PF00400">
    <property type="entry name" value="WD40"/>
    <property type="match status" value="1"/>
</dbReference>
<protein>
    <submittedName>
        <fullName evidence="4">WD repeat-containing protein</fullName>
    </submittedName>
</protein>
<evidence type="ECO:0000313" key="5">
    <source>
        <dbReference type="Proteomes" id="UP000023152"/>
    </source>
</evidence>
<dbReference type="InterPro" id="IPR019775">
    <property type="entry name" value="WD40_repeat_CS"/>
</dbReference>
<reference evidence="4 5" key="1">
    <citation type="journal article" date="2013" name="Curr. Biol.">
        <title>The Genome of the Foraminiferan Reticulomyxa filosa.</title>
        <authorList>
            <person name="Glockner G."/>
            <person name="Hulsmann N."/>
            <person name="Schleicher M."/>
            <person name="Noegel A.A."/>
            <person name="Eichinger L."/>
            <person name="Gallinger C."/>
            <person name="Pawlowski J."/>
            <person name="Sierra R."/>
            <person name="Euteneuer U."/>
            <person name="Pillet L."/>
            <person name="Moustafa A."/>
            <person name="Platzer M."/>
            <person name="Groth M."/>
            <person name="Szafranski K."/>
            <person name="Schliwa M."/>
        </authorList>
    </citation>
    <scope>NUCLEOTIDE SEQUENCE [LARGE SCALE GENOMIC DNA]</scope>
</reference>
<feature type="non-terminal residue" evidence="4">
    <location>
        <position position="1"/>
    </location>
</feature>
<sequence>SKCHNTEIIDFSIRSTIKVAIYHIVFKLILKFTNFFKNFQKIFIEYFTWKDTKKKNFKLTQDYEQLIKKIKSSTQRSKQERNRSIFTLSQSAFAFHLLHNSNYLKHLLETLVMHGMFYSTFDNCQFICSGSYDKTIRIWDIETTKQFNVFKGHEYVIRSVKYGSNELMNT</sequence>
<evidence type="ECO:0000313" key="4">
    <source>
        <dbReference type="EMBL" id="ETO02204.1"/>
    </source>
</evidence>